<keyword evidence="2" id="KW-1185">Reference proteome</keyword>
<name>A0A4Z2I8U8_9TELE</name>
<organism evidence="1 2">
    <name type="scientific">Liparis tanakae</name>
    <name type="common">Tanaka's snailfish</name>
    <dbReference type="NCBI Taxonomy" id="230148"/>
    <lineage>
        <taxon>Eukaryota</taxon>
        <taxon>Metazoa</taxon>
        <taxon>Chordata</taxon>
        <taxon>Craniata</taxon>
        <taxon>Vertebrata</taxon>
        <taxon>Euteleostomi</taxon>
        <taxon>Actinopterygii</taxon>
        <taxon>Neopterygii</taxon>
        <taxon>Teleostei</taxon>
        <taxon>Neoteleostei</taxon>
        <taxon>Acanthomorphata</taxon>
        <taxon>Eupercaria</taxon>
        <taxon>Perciformes</taxon>
        <taxon>Cottioidei</taxon>
        <taxon>Cottales</taxon>
        <taxon>Liparidae</taxon>
        <taxon>Liparis</taxon>
    </lineage>
</organism>
<proteinExistence type="predicted"/>
<protein>
    <submittedName>
        <fullName evidence="1">Uncharacterized protein</fullName>
    </submittedName>
</protein>
<dbReference type="Proteomes" id="UP000314294">
    <property type="component" value="Unassembled WGS sequence"/>
</dbReference>
<comment type="caution">
    <text evidence="1">The sequence shown here is derived from an EMBL/GenBank/DDBJ whole genome shotgun (WGS) entry which is preliminary data.</text>
</comment>
<accession>A0A4Z2I8U8</accession>
<gene>
    <name evidence="1" type="ORF">EYF80_015366</name>
</gene>
<evidence type="ECO:0000313" key="2">
    <source>
        <dbReference type="Proteomes" id="UP000314294"/>
    </source>
</evidence>
<reference evidence="1 2" key="1">
    <citation type="submission" date="2019-03" db="EMBL/GenBank/DDBJ databases">
        <title>First draft genome of Liparis tanakae, snailfish: a comprehensive survey of snailfish specific genes.</title>
        <authorList>
            <person name="Kim W."/>
            <person name="Song I."/>
            <person name="Jeong J.-H."/>
            <person name="Kim D."/>
            <person name="Kim S."/>
            <person name="Ryu S."/>
            <person name="Song J.Y."/>
            <person name="Lee S.K."/>
        </authorList>
    </citation>
    <scope>NUCLEOTIDE SEQUENCE [LARGE SCALE GENOMIC DNA]</scope>
    <source>
        <tissue evidence="1">Muscle</tissue>
    </source>
</reference>
<sequence>MDLRRQHYLHIWRIEAFLRKPLLDVAGPLEGSGASPKVSALLSFAPRCLAALSPHKGAEGRDRSALALPVSQCYLKGPSELLRLASPGLGRPNLLPSLCHPSCCVLLWHWALSPQSQPPLLFLIHHSGLQELFTPQTSTGIRRSTNSSPLRVPDSKLHPMGDRVFWSAAPPFRNSPDHFATRTNQLLSCSTGHRCPAAVESEVFQT</sequence>
<dbReference type="EMBL" id="SRLO01000114">
    <property type="protein sequence ID" value="TNN74407.1"/>
    <property type="molecule type" value="Genomic_DNA"/>
</dbReference>
<evidence type="ECO:0000313" key="1">
    <source>
        <dbReference type="EMBL" id="TNN74407.1"/>
    </source>
</evidence>
<dbReference type="AlphaFoldDB" id="A0A4Z2I8U8"/>